<dbReference type="InterPro" id="IPR011990">
    <property type="entry name" value="TPR-like_helical_dom_sf"/>
</dbReference>
<dbReference type="PANTHER" id="PTHR15696:SF0">
    <property type="entry name" value="TELOMERASE-BINDING PROTEIN EST1A"/>
    <property type="match status" value="1"/>
</dbReference>
<keyword evidence="5" id="KW-1185">Reference proteome</keyword>
<protein>
    <recommendedName>
        <fullName evidence="6">Protein SMG7</fullName>
    </recommendedName>
</protein>
<organism evidence="4 5">
    <name type="scientific">Chara braunii</name>
    <name type="common">Braun's stonewort</name>
    <dbReference type="NCBI Taxonomy" id="69332"/>
    <lineage>
        <taxon>Eukaryota</taxon>
        <taxon>Viridiplantae</taxon>
        <taxon>Streptophyta</taxon>
        <taxon>Charophyceae</taxon>
        <taxon>Charales</taxon>
        <taxon>Characeae</taxon>
        <taxon>Chara</taxon>
    </lineage>
</organism>
<feature type="compositionally biased region" description="Polar residues" evidence="1">
    <location>
        <begin position="1271"/>
        <end position="1281"/>
    </location>
</feature>
<gene>
    <name evidence="4" type="ORF">CBR_g38493</name>
</gene>
<dbReference type="OrthoDB" id="69928at2759"/>
<dbReference type="InterPro" id="IPR019458">
    <property type="entry name" value="Est1-like_N"/>
</dbReference>
<feature type="region of interest" description="Disordered" evidence="1">
    <location>
        <begin position="870"/>
        <end position="906"/>
    </location>
</feature>
<dbReference type="Gramene" id="GBG59469">
    <property type="protein sequence ID" value="GBG59469"/>
    <property type="gene ID" value="CBR_g38493"/>
</dbReference>
<evidence type="ECO:0000259" key="2">
    <source>
        <dbReference type="Pfam" id="PF10373"/>
    </source>
</evidence>
<feature type="region of interest" description="Disordered" evidence="1">
    <location>
        <begin position="1211"/>
        <end position="1281"/>
    </location>
</feature>
<dbReference type="EMBL" id="BFEA01000004">
    <property type="protein sequence ID" value="GBG59469.1"/>
    <property type="molecule type" value="Genomic_DNA"/>
</dbReference>
<evidence type="ECO:0000256" key="1">
    <source>
        <dbReference type="SAM" id="MobiDB-lite"/>
    </source>
</evidence>
<proteinExistence type="predicted"/>
<feature type="domain" description="Telomerase activating protein Est1-like N-terminal" evidence="3">
    <location>
        <begin position="68"/>
        <end position="258"/>
    </location>
</feature>
<feature type="compositionally biased region" description="Polar residues" evidence="1">
    <location>
        <begin position="1229"/>
        <end position="1238"/>
    </location>
</feature>
<evidence type="ECO:0000313" key="5">
    <source>
        <dbReference type="Proteomes" id="UP000265515"/>
    </source>
</evidence>
<dbReference type="SUPFAM" id="SSF48452">
    <property type="entry name" value="TPR-like"/>
    <property type="match status" value="1"/>
</dbReference>
<dbReference type="STRING" id="69332.A0A388JNS1"/>
<evidence type="ECO:0000259" key="3">
    <source>
        <dbReference type="Pfam" id="PF10374"/>
    </source>
</evidence>
<evidence type="ECO:0008006" key="6">
    <source>
        <dbReference type="Google" id="ProtNLM"/>
    </source>
</evidence>
<dbReference type="Pfam" id="PF10373">
    <property type="entry name" value="EST1_DNA_bind"/>
    <property type="match status" value="1"/>
</dbReference>
<comment type="caution">
    <text evidence="4">The sequence shown here is derived from an EMBL/GenBank/DDBJ whole genome shotgun (WGS) entry which is preliminary data.</text>
</comment>
<reference evidence="4 5" key="1">
    <citation type="journal article" date="2018" name="Cell">
        <title>The Chara Genome: Secondary Complexity and Implications for Plant Terrestrialization.</title>
        <authorList>
            <person name="Nishiyama T."/>
            <person name="Sakayama H."/>
            <person name="Vries J.D."/>
            <person name="Buschmann H."/>
            <person name="Saint-Marcoux D."/>
            <person name="Ullrich K.K."/>
            <person name="Haas F.B."/>
            <person name="Vanderstraeten L."/>
            <person name="Becker D."/>
            <person name="Lang D."/>
            <person name="Vosolsobe S."/>
            <person name="Rombauts S."/>
            <person name="Wilhelmsson P.K.I."/>
            <person name="Janitza P."/>
            <person name="Kern R."/>
            <person name="Heyl A."/>
            <person name="Rumpler F."/>
            <person name="Villalobos L.I.A.C."/>
            <person name="Clay J.M."/>
            <person name="Skokan R."/>
            <person name="Toyoda A."/>
            <person name="Suzuki Y."/>
            <person name="Kagoshima H."/>
            <person name="Schijlen E."/>
            <person name="Tajeshwar N."/>
            <person name="Catarino B."/>
            <person name="Hetherington A.J."/>
            <person name="Saltykova A."/>
            <person name="Bonnot C."/>
            <person name="Breuninger H."/>
            <person name="Symeonidi A."/>
            <person name="Radhakrishnan G.V."/>
            <person name="Van Nieuwerburgh F."/>
            <person name="Deforce D."/>
            <person name="Chang C."/>
            <person name="Karol K.G."/>
            <person name="Hedrich R."/>
            <person name="Ulvskov P."/>
            <person name="Glockner G."/>
            <person name="Delwiche C.F."/>
            <person name="Petrasek J."/>
            <person name="Van de Peer Y."/>
            <person name="Friml J."/>
            <person name="Beilby M."/>
            <person name="Dolan L."/>
            <person name="Kohara Y."/>
            <person name="Sugano S."/>
            <person name="Fujiyama A."/>
            <person name="Delaux P.-M."/>
            <person name="Quint M."/>
            <person name="TheiBen G."/>
            <person name="Hagemann M."/>
            <person name="Harholt J."/>
            <person name="Dunand C."/>
            <person name="Zachgo S."/>
            <person name="Langdale J."/>
            <person name="Maumus F."/>
            <person name="Straeten D.V.D."/>
            <person name="Gould S.B."/>
            <person name="Rensing S.A."/>
        </authorList>
    </citation>
    <scope>NUCLEOTIDE SEQUENCE [LARGE SCALE GENOMIC DNA]</scope>
    <source>
        <strain evidence="4 5">S276</strain>
    </source>
</reference>
<feature type="region of interest" description="Disordered" evidence="1">
    <location>
        <begin position="1359"/>
        <end position="1383"/>
    </location>
</feature>
<dbReference type="GO" id="GO:0005697">
    <property type="term" value="C:telomerase holoenzyme complex"/>
    <property type="evidence" value="ECO:0007669"/>
    <property type="project" value="TreeGrafter"/>
</dbReference>
<feature type="compositionally biased region" description="Basic and acidic residues" evidence="1">
    <location>
        <begin position="833"/>
        <end position="843"/>
    </location>
</feature>
<accession>A0A388JNS1</accession>
<feature type="region of interest" description="Disordered" evidence="1">
    <location>
        <begin position="733"/>
        <end position="755"/>
    </location>
</feature>
<dbReference type="Proteomes" id="UP000265515">
    <property type="component" value="Unassembled WGS sequence"/>
</dbReference>
<dbReference type="InterPro" id="IPR045153">
    <property type="entry name" value="Est1/Ebs1-like"/>
</dbReference>
<dbReference type="Pfam" id="PF10374">
    <property type="entry name" value="EST1"/>
    <property type="match status" value="1"/>
</dbReference>
<dbReference type="Gene3D" id="1.25.40.10">
    <property type="entry name" value="Tetratricopeptide repeat domain"/>
    <property type="match status" value="1"/>
</dbReference>
<dbReference type="GO" id="GO:0070034">
    <property type="term" value="F:telomerase RNA binding"/>
    <property type="evidence" value="ECO:0007669"/>
    <property type="project" value="TreeGrafter"/>
</dbReference>
<dbReference type="PANTHER" id="PTHR15696">
    <property type="entry name" value="SMG-7 SUPPRESSOR WITH MORPHOLOGICAL EFFECT ON GENITALIA PROTEIN 7"/>
    <property type="match status" value="1"/>
</dbReference>
<dbReference type="InterPro" id="IPR018834">
    <property type="entry name" value="DNA/RNA-bd_Est1-type"/>
</dbReference>
<dbReference type="GO" id="GO:0000184">
    <property type="term" value="P:nuclear-transcribed mRNA catabolic process, nonsense-mediated decay"/>
    <property type="evidence" value="ECO:0007669"/>
    <property type="project" value="TreeGrafter"/>
</dbReference>
<sequence>MSQFSERDPRALLEARYAKTQRLERQLRNAIQSKGAVESNIRTLRNTIRDNYEAILLADHDFAEAREIEQAIWRIHYKRIEEFRVRIRHLQAGVAAPVNGAWPVPQRGAAAATPALGVGKGAVGAGGSASIAARTDALMKALAGFKSFLSEASGFYHELVYKLRTKHGLPQDYLLFTTTGGGAVVAAGGGGRGRGVGALPFSSSGGGSGAEECNANSAEETEAGAAAKSSMTAVQKCLLSCHRCLIYLGDLTRYKELHSSNGLAKDYSVAAGYYLQAAALWPSSGNPHHQLAVLATYVDDEVMAVYRYFRSLAVDIPFLTARENLTLLFEKNREAYAHLPKYDPTHSTTANGMTRDTSGYKGLEKKDGGKVADRFLSTGDGSFKLAVKSRSEKLARQESSADLREAARNFRVCFVRLQGILFSKISLETFGDVYAATVEELERLLSVDDGKLEKVFASEHRKATGLASNGSVGVLQLVAILIFTVHNISWTQERHQPTYAEVLSRPTLFQHAFTAAFDCAGRLMRRCAASSEVEKSHFLPGLLVFLEWLACRSEMAIGSDGDEKQMNARVFFWREASKLLNFLLQKDDQGARDDFGTLEGQGGFFDMANRLAGMLDGMGLKEGGTALWEDFELRGFNPLLPAQLALDYSKPSPRVGSSTKEEEKVRVRRLIAAGKAAASLFQGSQNGMHYDEEREMFIIPGDEPAKEKSFAEMEQLSVKAESEDDGVLEQHTLSRGNTETAEAQDGADQGELPGDVNQDSMSNVSGMVPGLYTVPKIHEDDEEVIVFKPAVRTPNLSLASPSVERQPSGMQFHAEATKSAEEAILTDLSKGSLRGERGGRDDGNDSFLDMPFDSRFEKTSQYAAAHEQGIPFGRFGGLGDQGGGEGGRGGPGVGGRPEETSGGASFASTSMAMGRNEGLSSTFGWNLGSTDSKTTAGEVAMVSERMMTTSGMGASTLNGVSVSMPSTFQEYWNGPTASELLQHQAHMGNQQQESQFDSQLHQLLLLQHQKHQQASHSLAEQSGQLLQQQHRQQFMQQQWAGGEQSLDSSINWMPDHYSDQYNRYNSLEASRDMSCVDGALHNLGMGLSGPAGPGSLLAHEPPHPCSRLTSGALPYHQQGNLPIGMSMPMVASTSSYLEEMLLREITANGTASAGVSSTDLPLGCDQVQVPNGMDGNTHARFVGSRYVPQAPVGYGRNSPVGALRSSATGLSGVNDGDGLPGLGSSSWSTGDNILSRQTPVRIPTPSPGGMDSRTLQMEASQQQQQQQQQQCSIRDQNSLPPWTKQAQMPQVFAEEDDYAWLDEYTQSKPEMPQVTPESQAASLFSSAYGGGAMDAWKGQIMATRGLEFAFSDIATVESLQQGRQHRQQEHEPSRYHAHNPFVS</sequence>
<feature type="domain" description="DNA/RNA-binding" evidence="2">
    <location>
        <begin position="270"/>
        <end position="641"/>
    </location>
</feature>
<dbReference type="GO" id="GO:0042162">
    <property type="term" value="F:telomeric DNA binding"/>
    <property type="evidence" value="ECO:0007669"/>
    <property type="project" value="TreeGrafter"/>
</dbReference>
<feature type="region of interest" description="Disordered" evidence="1">
    <location>
        <begin position="827"/>
        <end position="846"/>
    </location>
</feature>
<name>A0A388JNS1_CHABU</name>
<feature type="compositionally biased region" description="Gly residues" evidence="1">
    <location>
        <begin position="874"/>
        <end position="895"/>
    </location>
</feature>
<evidence type="ECO:0000313" key="4">
    <source>
        <dbReference type="EMBL" id="GBG59469.1"/>
    </source>
</evidence>
<feature type="compositionally biased region" description="Low complexity" evidence="1">
    <location>
        <begin position="1261"/>
        <end position="1270"/>
    </location>
</feature>